<feature type="chain" id="PRO_5047312844" evidence="1">
    <location>
        <begin position="26"/>
        <end position="216"/>
    </location>
</feature>
<keyword evidence="3" id="KW-1185">Reference proteome</keyword>
<dbReference type="EMBL" id="CP114040">
    <property type="protein sequence ID" value="WAS90002.1"/>
    <property type="molecule type" value="Genomic_DNA"/>
</dbReference>
<feature type="signal peptide" evidence="1">
    <location>
        <begin position="1"/>
        <end position="25"/>
    </location>
</feature>
<accession>A0ABY7GSU5</accession>
<protein>
    <submittedName>
        <fullName evidence="2">Uncharacterized protein</fullName>
    </submittedName>
</protein>
<sequence>MTLSRRLVCLFVPAVLLAAAAPLQAFQLDPGFKLYSVYELTVSDGIVSHSAATLSAKTAFSGYLGGKEHWSLPAGFIAAIDAASPGATLRIDGSAGSQELPSGAVPGFPVAGALAEFTMPAYLSSWTWAPVNAAPPAAFYRSGSTTDNVGIAFDLSPPTGTRTHWTGSITWYVLTGSAPSGYPIAAGSDTTFTLRNAPPAARDHAWYSVTLTPTTL</sequence>
<gene>
    <name evidence="2" type="ORF">O0S08_27730</name>
</gene>
<evidence type="ECO:0000313" key="3">
    <source>
        <dbReference type="Proteomes" id="UP001164459"/>
    </source>
</evidence>
<reference evidence="2" key="1">
    <citation type="submission" date="2022-11" db="EMBL/GenBank/DDBJ databases">
        <title>Minimal conservation of predation-associated metabolite biosynthetic gene clusters underscores biosynthetic potential of Myxococcota including descriptions for ten novel species: Archangium lansinium sp. nov., Myxococcus landrumus sp. nov., Nannocystis bai.</title>
        <authorList>
            <person name="Ahearne A."/>
            <person name="Stevens C."/>
            <person name="Dowd S."/>
        </authorList>
    </citation>
    <scope>NUCLEOTIDE SEQUENCE</scope>
    <source>
        <strain evidence="2">Fl3</strain>
    </source>
</reference>
<dbReference type="RefSeq" id="WP_269032336.1">
    <property type="nucleotide sequence ID" value="NZ_CP114040.1"/>
</dbReference>
<evidence type="ECO:0000313" key="2">
    <source>
        <dbReference type="EMBL" id="WAS90002.1"/>
    </source>
</evidence>
<organism evidence="2 3">
    <name type="scientific">Nannocystis punicea</name>
    <dbReference type="NCBI Taxonomy" id="2995304"/>
    <lineage>
        <taxon>Bacteria</taxon>
        <taxon>Pseudomonadati</taxon>
        <taxon>Myxococcota</taxon>
        <taxon>Polyangia</taxon>
        <taxon>Nannocystales</taxon>
        <taxon>Nannocystaceae</taxon>
        <taxon>Nannocystis</taxon>
    </lineage>
</organism>
<name>A0ABY7GSU5_9BACT</name>
<evidence type="ECO:0000256" key="1">
    <source>
        <dbReference type="SAM" id="SignalP"/>
    </source>
</evidence>
<proteinExistence type="predicted"/>
<dbReference type="Proteomes" id="UP001164459">
    <property type="component" value="Chromosome"/>
</dbReference>
<keyword evidence="1" id="KW-0732">Signal</keyword>